<feature type="region of interest" description="Disordered" evidence="1">
    <location>
        <begin position="1"/>
        <end position="20"/>
    </location>
</feature>
<keyword evidence="2" id="KW-1133">Transmembrane helix</keyword>
<evidence type="ECO:0000256" key="1">
    <source>
        <dbReference type="SAM" id="MobiDB-lite"/>
    </source>
</evidence>
<proteinExistence type="predicted"/>
<reference evidence="3 4" key="1">
    <citation type="submission" date="2015-11" db="EMBL/GenBank/DDBJ databases">
        <title>Genomic analysis of 38 Legionella species identifies large and diverse effector repertoires.</title>
        <authorList>
            <person name="Burstein D."/>
            <person name="Amaro F."/>
            <person name="Zusman T."/>
            <person name="Lifshitz Z."/>
            <person name="Cohen O."/>
            <person name="Gilbert J.A."/>
            <person name="Pupko T."/>
            <person name="Shuman H.A."/>
            <person name="Segal G."/>
        </authorList>
    </citation>
    <scope>NUCLEOTIDE SEQUENCE [LARGE SCALE GENOMIC DNA]</scope>
    <source>
        <strain evidence="3 4">SE-32A-C8</strain>
    </source>
</reference>
<dbReference type="EMBL" id="LNYA01000034">
    <property type="protein sequence ID" value="KTC94269.1"/>
    <property type="molecule type" value="Genomic_DNA"/>
</dbReference>
<dbReference type="AlphaFoldDB" id="A0A0W0TFN5"/>
<name>A0A0W0TFN5_LEGER</name>
<accession>A0A0W0TFN5</accession>
<feature type="compositionally biased region" description="Basic and acidic residues" evidence="1">
    <location>
        <begin position="77"/>
        <end position="98"/>
    </location>
</feature>
<keyword evidence="2" id="KW-0812">Transmembrane</keyword>
<dbReference type="Pfam" id="PF11666">
    <property type="entry name" value="DUF2933"/>
    <property type="match status" value="1"/>
</dbReference>
<gene>
    <name evidence="3" type="ORF">Lery_2436</name>
</gene>
<comment type="caution">
    <text evidence="3">The sequence shown here is derived from an EMBL/GenBank/DDBJ whole genome shotgun (WGS) entry which is preliminary data.</text>
</comment>
<protein>
    <recommendedName>
        <fullName evidence="5">DUF2933 domain-containing protein</fullName>
    </recommendedName>
</protein>
<keyword evidence="2" id="KW-0472">Membrane</keyword>
<dbReference type="InterPro" id="IPR021682">
    <property type="entry name" value="DUF2933"/>
</dbReference>
<evidence type="ECO:0000256" key="2">
    <source>
        <dbReference type="SAM" id="Phobius"/>
    </source>
</evidence>
<feature type="region of interest" description="Disordered" evidence="1">
    <location>
        <begin position="75"/>
        <end position="98"/>
    </location>
</feature>
<feature type="transmembrane region" description="Helical" evidence="2">
    <location>
        <begin position="20"/>
        <end position="41"/>
    </location>
</feature>
<sequence>MSPAFGHHPRPPKPQNEKRFWSSPSGLVAIVIIGIIGYYLIVEHGAHIASFLGASPLVLLVLLCPLMHLFMHKGHGKHGEDHHHKSDNEDNDSSENKD</sequence>
<evidence type="ECO:0000313" key="3">
    <source>
        <dbReference type="EMBL" id="KTC94269.1"/>
    </source>
</evidence>
<feature type="transmembrane region" description="Helical" evidence="2">
    <location>
        <begin position="47"/>
        <end position="70"/>
    </location>
</feature>
<dbReference type="PATRIC" id="fig|448.7.peg.2559"/>
<evidence type="ECO:0000313" key="4">
    <source>
        <dbReference type="Proteomes" id="UP000054773"/>
    </source>
</evidence>
<dbReference type="Proteomes" id="UP000054773">
    <property type="component" value="Unassembled WGS sequence"/>
</dbReference>
<dbReference type="RefSeq" id="WP_058527538.1">
    <property type="nucleotide sequence ID" value="NZ_CAAAHY010000003.1"/>
</dbReference>
<organism evidence="3 4">
    <name type="scientific">Legionella erythra</name>
    <dbReference type="NCBI Taxonomy" id="448"/>
    <lineage>
        <taxon>Bacteria</taxon>
        <taxon>Pseudomonadati</taxon>
        <taxon>Pseudomonadota</taxon>
        <taxon>Gammaproteobacteria</taxon>
        <taxon>Legionellales</taxon>
        <taxon>Legionellaceae</taxon>
        <taxon>Legionella</taxon>
    </lineage>
</organism>
<keyword evidence="4" id="KW-1185">Reference proteome</keyword>
<evidence type="ECO:0008006" key="5">
    <source>
        <dbReference type="Google" id="ProtNLM"/>
    </source>
</evidence>